<dbReference type="GO" id="GO:0006351">
    <property type="term" value="P:DNA-templated transcription"/>
    <property type="evidence" value="ECO:0007669"/>
    <property type="project" value="TreeGrafter"/>
</dbReference>
<dbReference type="RefSeq" id="WP_150668542.1">
    <property type="nucleotide sequence ID" value="NZ_CABPSB010000005.1"/>
</dbReference>
<protein>
    <submittedName>
        <fullName evidence="6">LysR family transcriptional regulator</fullName>
    </submittedName>
</protein>
<dbReference type="EMBL" id="CABPSB010000005">
    <property type="protein sequence ID" value="VVD94958.1"/>
    <property type="molecule type" value="Genomic_DNA"/>
</dbReference>
<dbReference type="OrthoDB" id="8678019at2"/>
<name>A0A5E4U7B1_9BURK</name>
<dbReference type="Pfam" id="PF00126">
    <property type="entry name" value="HTH_1"/>
    <property type="match status" value="1"/>
</dbReference>
<dbReference type="FunFam" id="1.10.10.10:FF:000001">
    <property type="entry name" value="LysR family transcriptional regulator"/>
    <property type="match status" value="1"/>
</dbReference>
<dbReference type="PRINTS" id="PR00039">
    <property type="entry name" value="HTHLYSR"/>
</dbReference>
<comment type="similarity">
    <text evidence="1">Belongs to the LysR transcriptional regulatory family.</text>
</comment>
<dbReference type="GO" id="GO:0003700">
    <property type="term" value="F:DNA-binding transcription factor activity"/>
    <property type="evidence" value="ECO:0007669"/>
    <property type="project" value="InterPro"/>
</dbReference>
<keyword evidence="7" id="KW-1185">Reference proteome</keyword>
<dbReference type="Proteomes" id="UP000406256">
    <property type="component" value="Unassembled WGS sequence"/>
</dbReference>
<dbReference type="InterPro" id="IPR036390">
    <property type="entry name" value="WH_DNA-bd_sf"/>
</dbReference>
<dbReference type="SUPFAM" id="SSF46785">
    <property type="entry name" value="Winged helix' DNA-binding domain"/>
    <property type="match status" value="1"/>
</dbReference>
<dbReference type="Pfam" id="PF03466">
    <property type="entry name" value="LysR_substrate"/>
    <property type="match status" value="1"/>
</dbReference>
<dbReference type="InterPro" id="IPR058163">
    <property type="entry name" value="LysR-type_TF_proteobact-type"/>
</dbReference>
<evidence type="ECO:0000256" key="4">
    <source>
        <dbReference type="ARBA" id="ARBA00023163"/>
    </source>
</evidence>
<evidence type="ECO:0000313" key="6">
    <source>
        <dbReference type="EMBL" id="VVD94958.1"/>
    </source>
</evidence>
<keyword evidence="4" id="KW-0804">Transcription</keyword>
<dbReference type="InterPro" id="IPR005119">
    <property type="entry name" value="LysR_subst-bd"/>
</dbReference>
<proteinExistence type="inferred from homology"/>
<evidence type="ECO:0000256" key="1">
    <source>
        <dbReference type="ARBA" id="ARBA00009437"/>
    </source>
</evidence>
<dbReference type="InterPro" id="IPR036388">
    <property type="entry name" value="WH-like_DNA-bd_sf"/>
</dbReference>
<dbReference type="GO" id="GO:0043565">
    <property type="term" value="F:sequence-specific DNA binding"/>
    <property type="evidence" value="ECO:0007669"/>
    <property type="project" value="TreeGrafter"/>
</dbReference>
<keyword evidence="2" id="KW-0805">Transcription regulation</keyword>
<reference evidence="6 7" key="1">
    <citation type="submission" date="2019-08" db="EMBL/GenBank/DDBJ databases">
        <authorList>
            <person name="Peeters C."/>
        </authorList>
    </citation>
    <scope>NUCLEOTIDE SEQUENCE [LARGE SCALE GENOMIC DNA]</scope>
    <source>
        <strain evidence="6 7">LMG 31108</strain>
    </source>
</reference>
<evidence type="ECO:0000256" key="2">
    <source>
        <dbReference type="ARBA" id="ARBA00023015"/>
    </source>
</evidence>
<keyword evidence="3" id="KW-0238">DNA-binding</keyword>
<evidence type="ECO:0000256" key="3">
    <source>
        <dbReference type="ARBA" id="ARBA00023125"/>
    </source>
</evidence>
<evidence type="ECO:0000313" key="7">
    <source>
        <dbReference type="Proteomes" id="UP000406256"/>
    </source>
</evidence>
<dbReference type="CDD" id="cd08422">
    <property type="entry name" value="PBP2_CrgA_like"/>
    <property type="match status" value="1"/>
</dbReference>
<feature type="domain" description="HTH lysR-type" evidence="5">
    <location>
        <begin position="1"/>
        <end position="59"/>
    </location>
</feature>
<dbReference type="AlphaFoldDB" id="A0A5E4U7B1"/>
<dbReference type="SUPFAM" id="SSF53850">
    <property type="entry name" value="Periplasmic binding protein-like II"/>
    <property type="match status" value="1"/>
</dbReference>
<dbReference type="PANTHER" id="PTHR30537:SF72">
    <property type="entry name" value="LYSR FAMILY TRANSCRIPTIONAL REGULATOR"/>
    <property type="match status" value="1"/>
</dbReference>
<accession>A0A5E4U7B1</accession>
<gene>
    <name evidence="6" type="ORF">PAN31108_01817</name>
</gene>
<sequence>MDALHLIESFVLSARAGSFSAAARRLGITPAAVSKNVARLEAQLDLRLFHRSTRSLTLTAGGERFLLDVDGPFAALTDAFSRASERENAPSGTLKVSVANAFGRQYLLPMLGEFLARYPDIVPDWRFDNRGVDVVSEGFDAAIGGGIELTQGVIARRLAPTYGVMCASSAYMAGRQPPKHPAELATFDAVVRRSGNSGRLRAWDLRNIDGERVTVEARTRMIFDDPEAMAHAVALGYGVALLPMPHAAPMLAAGHIQRLLPGWFDEYGGISIYYANKKQLPLRTRAFVDHVVQSFEQQRLAARFDWRWDGAQGQ</sequence>
<dbReference type="Gene3D" id="3.40.190.290">
    <property type="match status" value="1"/>
</dbReference>
<organism evidence="6 7">
    <name type="scientific">Pandoraea anhela</name>
    <dbReference type="NCBI Taxonomy" id="2508295"/>
    <lineage>
        <taxon>Bacteria</taxon>
        <taxon>Pseudomonadati</taxon>
        <taxon>Pseudomonadota</taxon>
        <taxon>Betaproteobacteria</taxon>
        <taxon>Burkholderiales</taxon>
        <taxon>Burkholderiaceae</taxon>
        <taxon>Pandoraea</taxon>
    </lineage>
</organism>
<dbReference type="PANTHER" id="PTHR30537">
    <property type="entry name" value="HTH-TYPE TRANSCRIPTIONAL REGULATOR"/>
    <property type="match status" value="1"/>
</dbReference>
<dbReference type="PROSITE" id="PS50931">
    <property type="entry name" value="HTH_LYSR"/>
    <property type="match status" value="1"/>
</dbReference>
<evidence type="ECO:0000259" key="5">
    <source>
        <dbReference type="PROSITE" id="PS50931"/>
    </source>
</evidence>
<dbReference type="InterPro" id="IPR000847">
    <property type="entry name" value="LysR_HTH_N"/>
</dbReference>
<dbReference type="Gene3D" id="1.10.10.10">
    <property type="entry name" value="Winged helix-like DNA-binding domain superfamily/Winged helix DNA-binding domain"/>
    <property type="match status" value="1"/>
</dbReference>